<gene>
    <name evidence="1" type="ORF">CLI86_02205</name>
</gene>
<reference evidence="1 2" key="1">
    <citation type="submission" date="2017-09" db="EMBL/GenBank/DDBJ databases">
        <title>Phase variable restriction modification systems are present in the genome sequences of periodontal pathogens Prevotella intermedia, Tannerella forsythia and Porphyromonas gingivalis.</title>
        <authorList>
            <person name="Haigh R.D."/>
            <person name="Crawford L."/>
            <person name="Ralph J."/>
            <person name="Wanford J."/>
            <person name="Vartoukian S.R."/>
            <person name="Hijazib K."/>
            <person name="Wade W."/>
            <person name="Oggioni M.R."/>
        </authorList>
    </citation>
    <scope>NUCLEOTIDE SEQUENCE [LARGE SCALE GENOMIC DNA]</scope>
    <source>
        <strain evidence="1 2">WW11663</strain>
    </source>
</reference>
<comment type="caution">
    <text evidence="1">The sequence shown here is derived from an EMBL/GenBank/DDBJ whole genome shotgun (WGS) entry which is preliminary data.</text>
</comment>
<dbReference type="AlphaFoldDB" id="A0A2A6EB45"/>
<dbReference type="RefSeq" id="WP_097530864.1">
    <property type="nucleotide sequence ID" value="NZ_NSLJ01000004.1"/>
</dbReference>
<protein>
    <submittedName>
        <fullName evidence="1">Uncharacterized protein</fullName>
    </submittedName>
</protein>
<sequence length="274" mass="30698">MVKNLYIDGIDVRDAFGVWVQKGGYDDLFTFPPMKPPYFNDWPEQHGIEVDLKAPTLAPLSVQVLLIASGANANVAGFIELLSKPGYRAWRFPTLDREFKLRYVECGDFEQVGNVSVFAVQFELDEPKRFDPATWLAPGVPVRPSAYELDGTNFADFGLFVRMGKGSLLCPAPAKQNLTRDISVLDGRIYDAVKTYRNAKEITLQCALKAASMSRLWSCRDAFFNRLIATGEHTITYAGAEYPVFYNETTGGQLLALRENLVMCGFELKLTVIR</sequence>
<evidence type="ECO:0000313" key="2">
    <source>
        <dbReference type="Proteomes" id="UP000219259"/>
    </source>
</evidence>
<dbReference type="EMBL" id="NSLJ01000004">
    <property type="protein sequence ID" value="PDP44710.1"/>
    <property type="molecule type" value="Genomic_DNA"/>
</dbReference>
<proteinExistence type="predicted"/>
<name>A0A2A6EB45_TANFO</name>
<evidence type="ECO:0000313" key="1">
    <source>
        <dbReference type="EMBL" id="PDP44710.1"/>
    </source>
</evidence>
<dbReference type="Proteomes" id="UP000219259">
    <property type="component" value="Unassembled WGS sequence"/>
</dbReference>
<accession>A0A2A6EB45</accession>
<organism evidence="1 2">
    <name type="scientific">Tannerella forsythia</name>
    <name type="common">Bacteroides forsythus</name>
    <dbReference type="NCBI Taxonomy" id="28112"/>
    <lineage>
        <taxon>Bacteria</taxon>
        <taxon>Pseudomonadati</taxon>
        <taxon>Bacteroidota</taxon>
        <taxon>Bacteroidia</taxon>
        <taxon>Bacteroidales</taxon>
        <taxon>Tannerellaceae</taxon>
        <taxon>Tannerella</taxon>
    </lineage>
</organism>